<comment type="subcellular location">
    <subcellularLocation>
        <location evidence="1">Cytoplasm</location>
    </subcellularLocation>
</comment>
<keyword evidence="3" id="KW-0132">Cell division</keyword>
<keyword evidence="4" id="KW-0159">Chromosome partition</keyword>
<feature type="domain" description="Core-binding (CB)" evidence="12">
    <location>
        <begin position="17"/>
        <end position="122"/>
    </location>
</feature>
<dbReference type="EMBL" id="BQKV01000026">
    <property type="protein sequence ID" value="GJN64116.1"/>
    <property type="molecule type" value="Genomic_DNA"/>
</dbReference>
<feature type="compositionally biased region" description="Acidic residues" evidence="10">
    <location>
        <begin position="411"/>
        <end position="420"/>
    </location>
</feature>
<dbReference type="PROSITE" id="PS51898">
    <property type="entry name" value="TYR_RECOMBINASE"/>
    <property type="match status" value="1"/>
</dbReference>
<comment type="caution">
    <text evidence="13">The sequence shown here is derived from an EMBL/GenBank/DDBJ whole genome shotgun (WGS) entry which is preliminary data.</text>
</comment>
<protein>
    <recommendedName>
        <fullName evidence="15">Recombinase XerC</fullName>
    </recommendedName>
</protein>
<dbReference type="GO" id="GO:0007059">
    <property type="term" value="P:chromosome segregation"/>
    <property type="evidence" value="ECO:0007669"/>
    <property type="project" value="UniProtKB-KW"/>
</dbReference>
<evidence type="ECO:0000256" key="8">
    <source>
        <dbReference type="ARBA" id="ARBA00023306"/>
    </source>
</evidence>
<gene>
    <name evidence="13" type="ORF">JCM17207_07410</name>
</gene>
<dbReference type="Gene3D" id="1.10.443.10">
    <property type="entry name" value="Intergrase catalytic core"/>
    <property type="match status" value="1"/>
</dbReference>
<dbReference type="InterPro" id="IPR050090">
    <property type="entry name" value="Tyrosine_recombinase_XerCD"/>
</dbReference>
<dbReference type="GO" id="GO:0051301">
    <property type="term" value="P:cell division"/>
    <property type="evidence" value="ECO:0007669"/>
    <property type="project" value="UniProtKB-KW"/>
</dbReference>
<dbReference type="PANTHER" id="PTHR30349:SF77">
    <property type="entry name" value="TYROSINE RECOMBINASE XERC"/>
    <property type="match status" value="1"/>
</dbReference>
<accession>A0AA37IYX8</accession>
<sequence>MSIYLDEKNPSKHKPFLDASADVVEYVRYLEVIAGKSANTAFNYYCDLRNFSRFMKQRRGLVPEDQPLSEIDPKGLDTAFWGSVTREDIYEYLYFLNQNCGNKKSSTARRLASLHGFYDYLVNQVSRLEQDPTSAVRPPKLDKVLPKYLTAEQSLDLLESTRFQSDFPERDYCMVVLFLNCGMRLAELVGMNLEDIDFAQRQVRLFGKGHKERMIYLNDACVEALQRYLEKRGSLEGLSPKERAVFVTRRRKERISNRRVEQLVTGAMKAAGLKGFSTHKLRHTAATLMYQTGNVDILTLKQLLGHSSVGTTQIYTHLQEFQVRAAIEANPLGEVSAKRDALSSGNETEGDVLYTSEQGSHEGSGDTAFSEGSSPANGVLTGAEEADEPNPGQPMEALRGAAKEGFGLDLEALDPSEPELQDAKPE</sequence>
<evidence type="ECO:0000256" key="4">
    <source>
        <dbReference type="ARBA" id="ARBA00022829"/>
    </source>
</evidence>
<dbReference type="SUPFAM" id="SSF56349">
    <property type="entry name" value="DNA breaking-rejoining enzymes"/>
    <property type="match status" value="1"/>
</dbReference>
<keyword evidence="8" id="KW-0131">Cell cycle</keyword>
<keyword evidence="2" id="KW-0963">Cytoplasm</keyword>
<evidence type="ECO:0000256" key="7">
    <source>
        <dbReference type="ARBA" id="ARBA00023172"/>
    </source>
</evidence>
<evidence type="ECO:0000313" key="14">
    <source>
        <dbReference type="Proteomes" id="UP001055185"/>
    </source>
</evidence>
<reference evidence="13" key="1">
    <citation type="journal article" date="2022" name="Int. J. Syst. Evol. Microbiol.">
        <title>Genome-based, phenotypic and chemotaxonomic classification of Faecalibacterium strains: proposal of three novel species Faecalibacterium duncaniae sp. nov., Faecalibacterium hattorii sp. nov. and Faecalibacterium gallinarum sp. nov. .</title>
        <authorList>
            <person name="Sakamoto M."/>
            <person name="Sakurai N."/>
            <person name="Tanno H."/>
            <person name="Iino T."/>
            <person name="Ohkuma M."/>
            <person name="Endo A."/>
        </authorList>
    </citation>
    <scope>NUCLEOTIDE SEQUENCE</scope>
    <source>
        <strain evidence="13">JCM 17207</strain>
    </source>
</reference>
<dbReference type="InterPro" id="IPR013762">
    <property type="entry name" value="Integrase-like_cat_sf"/>
</dbReference>
<dbReference type="PROSITE" id="PS51900">
    <property type="entry name" value="CB"/>
    <property type="match status" value="1"/>
</dbReference>
<name>A0AA37IYX8_9FIRM</name>
<dbReference type="PANTHER" id="PTHR30349">
    <property type="entry name" value="PHAGE INTEGRASE-RELATED"/>
    <property type="match status" value="1"/>
</dbReference>
<keyword evidence="6 9" id="KW-0238">DNA-binding</keyword>
<keyword evidence="7" id="KW-0233">DNA recombination</keyword>
<dbReference type="InterPro" id="IPR011010">
    <property type="entry name" value="DNA_brk_join_enz"/>
</dbReference>
<keyword evidence="5" id="KW-0229">DNA integration</keyword>
<evidence type="ECO:0000256" key="1">
    <source>
        <dbReference type="ARBA" id="ARBA00004496"/>
    </source>
</evidence>
<evidence type="ECO:0000256" key="10">
    <source>
        <dbReference type="SAM" id="MobiDB-lite"/>
    </source>
</evidence>
<evidence type="ECO:0000256" key="3">
    <source>
        <dbReference type="ARBA" id="ARBA00022618"/>
    </source>
</evidence>
<dbReference type="GO" id="GO:0015074">
    <property type="term" value="P:DNA integration"/>
    <property type="evidence" value="ECO:0007669"/>
    <property type="project" value="UniProtKB-KW"/>
</dbReference>
<dbReference type="Gene3D" id="1.10.150.130">
    <property type="match status" value="1"/>
</dbReference>
<dbReference type="RefSeq" id="WP_238316349.1">
    <property type="nucleotide sequence ID" value="NZ_BQKV01000026.1"/>
</dbReference>
<evidence type="ECO:0000313" key="13">
    <source>
        <dbReference type="EMBL" id="GJN64116.1"/>
    </source>
</evidence>
<dbReference type="GO" id="GO:0005737">
    <property type="term" value="C:cytoplasm"/>
    <property type="evidence" value="ECO:0007669"/>
    <property type="project" value="UniProtKB-SubCell"/>
</dbReference>
<evidence type="ECO:0008006" key="15">
    <source>
        <dbReference type="Google" id="ProtNLM"/>
    </source>
</evidence>
<organism evidence="13 14">
    <name type="scientific">Faecalibacterium gallinarum</name>
    <dbReference type="NCBI Taxonomy" id="2903556"/>
    <lineage>
        <taxon>Bacteria</taxon>
        <taxon>Bacillati</taxon>
        <taxon>Bacillota</taxon>
        <taxon>Clostridia</taxon>
        <taxon>Eubacteriales</taxon>
        <taxon>Oscillospiraceae</taxon>
        <taxon>Faecalibacterium</taxon>
    </lineage>
</organism>
<evidence type="ECO:0000256" key="2">
    <source>
        <dbReference type="ARBA" id="ARBA00022490"/>
    </source>
</evidence>
<dbReference type="Pfam" id="PF00589">
    <property type="entry name" value="Phage_integrase"/>
    <property type="match status" value="1"/>
</dbReference>
<dbReference type="GO" id="GO:0003677">
    <property type="term" value="F:DNA binding"/>
    <property type="evidence" value="ECO:0007669"/>
    <property type="project" value="UniProtKB-UniRule"/>
</dbReference>
<evidence type="ECO:0000256" key="5">
    <source>
        <dbReference type="ARBA" id="ARBA00022908"/>
    </source>
</evidence>
<evidence type="ECO:0000256" key="9">
    <source>
        <dbReference type="PROSITE-ProRule" id="PRU01248"/>
    </source>
</evidence>
<evidence type="ECO:0000259" key="12">
    <source>
        <dbReference type="PROSITE" id="PS51900"/>
    </source>
</evidence>
<dbReference type="AlphaFoldDB" id="A0AA37IYX8"/>
<evidence type="ECO:0000259" key="11">
    <source>
        <dbReference type="PROSITE" id="PS51898"/>
    </source>
</evidence>
<dbReference type="GO" id="GO:0006310">
    <property type="term" value="P:DNA recombination"/>
    <property type="evidence" value="ECO:0007669"/>
    <property type="project" value="UniProtKB-KW"/>
</dbReference>
<feature type="domain" description="Tyr recombinase" evidence="11">
    <location>
        <begin position="144"/>
        <end position="328"/>
    </location>
</feature>
<dbReference type="InterPro" id="IPR010998">
    <property type="entry name" value="Integrase_recombinase_N"/>
</dbReference>
<proteinExistence type="predicted"/>
<feature type="region of interest" description="Disordered" evidence="10">
    <location>
        <begin position="356"/>
        <end position="426"/>
    </location>
</feature>
<dbReference type="Proteomes" id="UP001055185">
    <property type="component" value="Unassembled WGS sequence"/>
</dbReference>
<dbReference type="InterPro" id="IPR002104">
    <property type="entry name" value="Integrase_catalytic"/>
</dbReference>
<dbReference type="InterPro" id="IPR044068">
    <property type="entry name" value="CB"/>
</dbReference>
<keyword evidence="14" id="KW-1185">Reference proteome</keyword>
<evidence type="ECO:0000256" key="6">
    <source>
        <dbReference type="ARBA" id="ARBA00023125"/>
    </source>
</evidence>